<organism evidence="1 2">
    <name type="scientific">Pholiota conissans</name>
    <dbReference type="NCBI Taxonomy" id="109636"/>
    <lineage>
        <taxon>Eukaryota</taxon>
        <taxon>Fungi</taxon>
        <taxon>Dikarya</taxon>
        <taxon>Basidiomycota</taxon>
        <taxon>Agaricomycotina</taxon>
        <taxon>Agaricomycetes</taxon>
        <taxon>Agaricomycetidae</taxon>
        <taxon>Agaricales</taxon>
        <taxon>Agaricineae</taxon>
        <taxon>Strophariaceae</taxon>
        <taxon>Pholiota</taxon>
    </lineage>
</organism>
<keyword evidence="2" id="KW-1185">Reference proteome</keyword>
<reference evidence="1" key="1">
    <citation type="submission" date="2020-11" db="EMBL/GenBank/DDBJ databases">
        <authorList>
            <consortium name="DOE Joint Genome Institute"/>
            <person name="Ahrendt S."/>
            <person name="Riley R."/>
            <person name="Andreopoulos W."/>
            <person name="Labutti K."/>
            <person name="Pangilinan J."/>
            <person name="Ruiz-Duenas F.J."/>
            <person name="Barrasa J.M."/>
            <person name="Sanchez-Garcia M."/>
            <person name="Camarero S."/>
            <person name="Miyauchi S."/>
            <person name="Serrano A."/>
            <person name="Linde D."/>
            <person name="Babiker R."/>
            <person name="Drula E."/>
            <person name="Ayuso-Fernandez I."/>
            <person name="Pacheco R."/>
            <person name="Padilla G."/>
            <person name="Ferreira P."/>
            <person name="Barriuso J."/>
            <person name="Kellner H."/>
            <person name="Castanera R."/>
            <person name="Alfaro M."/>
            <person name="Ramirez L."/>
            <person name="Pisabarro A.G."/>
            <person name="Kuo A."/>
            <person name="Tritt A."/>
            <person name="Lipzen A."/>
            <person name="He G."/>
            <person name="Yan M."/>
            <person name="Ng V."/>
            <person name="Cullen D."/>
            <person name="Martin F."/>
            <person name="Rosso M.-N."/>
            <person name="Henrissat B."/>
            <person name="Hibbett D."/>
            <person name="Martinez A.T."/>
            <person name="Grigoriev I.V."/>
        </authorList>
    </citation>
    <scope>NUCLEOTIDE SEQUENCE</scope>
    <source>
        <strain evidence="1">CIRM-BRFM 674</strain>
    </source>
</reference>
<gene>
    <name evidence="1" type="ORF">BDN70DRAFT_128308</name>
</gene>
<dbReference type="AlphaFoldDB" id="A0A9P5YWQ5"/>
<sequence length="156" mass="17960">MTDGRHFRKARKPCFYLAIFRWGVVVRRLPRYHFELGAWSYEDKRIRRPFAPIDSTSLFLFLCLPLPRGLSKMCGHLPPQDAQPSTYYVVTTISPSQKGIRGSPFLIRSVGLLLDLHESHHDLTISHARRTIEGYHLRVTPVLSARTHAHTGSRRS</sequence>
<accession>A0A9P5YWQ5</accession>
<dbReference type="Proteomes" id="UP000807469">
    <property type="component" value="Unassembled WGS sequence"/>
</dbReference>
<proteinExistence type="predicted"/>
<dbReference type="EMBL" id="MU155269">
    <property type="protein sequence ID" value="KAF9477183.1"/>
    <property type="molecule type" value="Genomic_DNA"/>
</dbReference>
<evidence type="ECO:0000313" key="2">
    <source>
        <dbReference type="Proteomes" id="UP000807469"/>
    </source>
</evidence>
<evidence type="ECO:0000313" key="1">
    <source>
        <dbReference type="EMBL" id="KAF9477183.1"/>
    </source>
</evidence>
<comment type="caution">
    <text evidence="1">The sequence shown here is derived from an EMBL/GenBank/DDBJ whole genome shotgun (WGS) entry which is preliminary data.</text>
</comment>
<protein>
    <submittedName>
        <fullName evidence="1">Uncharacterized protein</fullName>
    </submittedName>
</protein>
<name>A0A9P5YWQ5_9AGAR</name>